<dbReference type="AlphaFoldDB" id="A0A9P8ZWZ8"/>
<reference evidence="2" key="1">
    <citation type="journal article" date="2021" name="Nat. Commun.">
        <title>Genetic determinants of endophytism in the Arabidopsis root mycobiome.</title>
        <authorList>
            <person name="Mesny F."/>
            <person name="Miyauchi S."/>
            <person name="Thiergart T."/>
            <person name="Pickel B."/>
            <person name="Atanasova L."/>
            <person name="Karlsson M."/>
            <person name="Huettel B."/>
            <person name="Barry K.W."/>
            <person name="Haridas S."/>
            <person name="Chen C."/>
            <person name="Bauer D."/>
            <person name="Andreopoulos W."/>
            <person name="Pangilinan J."/>
            <person name="LaButti K."/>
            <person name="Riley R."/>
            <person name="Lipzen A."/>
            <person name="Clum A."/>
            <person name="Drula E."/>
            <person name="Henrissat B."/>
            <person name="Kohler A."/>
            <person name="Grigoriev I.V."/>
            <person name="Martin F.M."/>
            <person name="Hacquard S."/>
        </authorList>
    </citation>
    <scope>NUCLEOTIDE SEQUENCE</scope>
    <source>
        <strain evidence="2">MPI-SDFR-AT-0073</strain>
    </source>
</reference>
<dbReference type="EMBL" id="JAGPXC010000005">
    <property type="protein sequence ID" value="KAH6652489.1"/>
    <property type="molecule type" value="Genomic_DNA"/>
</dbReference>
<name>A0A9P8ZWZ8_9PEZI</name>
<dbReference type="GeneID" id="70136299"/>
<dbReference type="RefSeq" id="XP_045956766.1">
    <property type="nucleotide sequence ID" value="XM_046107408.1"/>
</dbReference>
<keyword evidence="1" id="KW-0732">Signal</keyword>
<proteinExistence type="predicted"/>
<dbReference type="Proteomes" id="UP000758603">
    <property type="component" value="Unassembled WGS sequence"/>
</dbReference>
<evidence type="ECO:0000313" key="3">
    <source>
        <dbReference type="Proteomes" id="UP000758603"/>
    </source>
</evidence>
<evidence type="ECO:0000313" key="2">
    <source>
        <dbReference type="EMBL" id="KAH6652489.1"/>
    </source>
</evidence>
<evidence type="ECO:0000256" key="1">
    <source>
        <dbReference type="SAM" id="SignalP"/>
    </source>
</evidence>
<sequence>MVTRAGLVLAAALFAAPISAKTDMEGCVSSKTVAYGGASLIWYVPDTGEICAFLDCGGGRAPPKTTVPGCGAYSGTASYSPSYLAGYGSDSVASSTSAAAAAGSTEASVTTTTLATGSSAAELPTLTGDSTALTGTISPTITSAASLTTSVSGSTASQASASTSGSSANSSSSSASTAAGAMATAGPLGMFVGVAAGVVAMF</sequence>
<protein>
    <recommendedName>
        <fullName evidence="4">Siderophore biosynthesis</fullName>
    </recommendedName>
</protein>
<evidence type="ECO:0008006" key="4">
    <source>
        <dbReference type="Google" id="ProtNLM"/>
    </source>
</evidence>
<comment type="caution">
    <text evidence="2">The sequence shown here is derived from an EMBL/GenBank/DDBJ whole genome shotgun (WGS) entry which is preliminary data.</text>
</comment>
<organism evidence="2 3">
    <name type="scientific">Truncatella angustata</name>
    <dbReference type="NCBI Taxonomy" id="152316"/>
    <lineage>
        <taxon>Eukaryota</taxon>
        <taxon>Fungi</taxon>
        <taxon>Dikarya</taxon>
        <taxon>Ascomycota</taxon>
        <taxon>Pezizomycotina</taxon>
        <taxon>Sordariomycetes</taxon>
        <taxon>Xylariomycetidae</taxon>
        <taxon>Amphisphaeriales</taxon>
        <taxon>Sporocadaceae</taxon>
        <taxon>Truncatella</taxon>
    </lineage>
</organism>
<accession>A0A9P8ZWZ8</accession>
<feature type="signal peptide" evidence="1">
    <location>
        <begin position="1"/>
        <end position="20"/>
    </location>
</feature>
<dbReference type="OrthoDB" id="3942074at2759"/>
<feature type="chain" id="PRO_5040124887" description="Siderophore biosynthesis" evidence="1">
    <location>
        <begin position="21"/>
        <end position="202"/>
    </location>
</feature>
<gene>
    <name evidence="2" type="ORF">BKA67DRAFT_659198</name>
</gene>
<keyword evidence="3" id="KW-1185">Reference proteome</keyword>